<evidence type="ECO:0000256" key="1">
    <source>
        <dbReference type="PROSITE-ProRule" id="PRU00742"/>
    </source>
</evidence>
<dbReference type="Proteomes" id="UP001432011">
    <property type="component" value="Chromosome"/>
</dbReference>
<dbReference type="InterPro" id="IPR023696">
    <property type="entry name" value="Ureohydrolase_dom_sf"/>
</dbReference>
<dbReference type="EMBL" id="CP108085">
    <property type="protein sequence ID" value="WUP72854.1"/>
    <property type="molecule type" value="Genomic_DNA"/>
</dbReference>
<keyword evidence="4" id="KW-1185">Reference proteome</keyword>
<dbReference type="Gene3D" id="3.40.800.10">
    <property type="entry name" value="Ureohydrolase domain"/>
    <property type="match status" value="1"/>
</dbReference>
<evidence type="ECO:0000313" key="3">
    <source>
        <dbReference type="EMBL" id="WUP72854.1"/>
    </source>
</evidence>
<dbReference type="Pfam" id="PF00491">
    <property type="entry name" value="Arginase"/>
    <property type="match status" value="1"/>
</dbReference>
<dbReference type="RefSeq" id="WP_142649061.1">
    <property type="nucleotide sequence ID" value="NZ_CP108085.1"/>
</dbReference>
<protein>
    <submittedName>
        <fullName evidence="3">Arginase family protein</fullName>
    </submittedName>
</protein>
<evidence type="ECO:0000256" key="2">
    <source>
        <dbReference type="SAM" id="MobiDB-lite"/>
    </source>
</evidence>
<dbReference type="InterPro" id="IPR006035">
    <property type="entry name" value="Ureohydrolase"/>
</dbReference>
<feature type="compositionally biased region" description="Basic residues" evidence="2">
    <location>
        <begin position="7"/>
        <end position="17"/>
    </location>
</feature>
<reference evidence="3" key="1">
    <citation type="submission" date="2022-10" db="EMBL/GenBank/DDBJ databases">
        <title>The complete genomes of actinobacterial strains from the NBC collection.</title>
        <authorList>
            <person name="Joergensen T.S."/>
            <person name="Alvarez Arevalo M."/>
            <person name="Sterndorff E.B."/>
            <person name="Faurdal D."/>
            <person name="Vuksanovic O."/>
            <person name="Mourched A.-S."/>
            <person name="Charusanti P."/>
            <person name="Shaw S."/>
            <person name="Blin K."/>
            <person name="Weber T."/>
        </authorList>
    </citation>
    <scope>NUCLEOTIDE SEQUENCE</scope>
    <source>
        <strain evidence="3">NBC_00254</strain>
    </source>
</reference>
<proteinExistence type="inferred from homology"/>
<dbReference type="SUPFAM" id="SSF52768">
    <property type="entry name" value="Arginase/deacetylase"/>
    <property type="match status" value="1"/>
</dbReference>
<name>A0ABZ1SJ44_9ACTN</name>
<sequence length="105" mass="10857">MSPARAAGHRAGRRRLRGGGGAGVGGTAVYIHIDLDVLDPEEFGSLSYPEAGGLSVATLRDAVRALTARFPLAGSGITEYAPRREEDRAVLASLVPALLADATTE</sequence>
<comment type="similarity">
    <text evidence="1">Belongs to the arginase family.</text>
</comment>
<feature type="region of interest" description="Disordered" evidence="2">
    <location>
        <begin position="1"/>
        <end position="24"/>
    </location>
</feature>
<accession>A0ABZ1SJ44</accession>
<gene>
    <name evidence="3" type="ORF">OG913_25990</name>
</gene>
<organism evidence="3 4">
    <name type="scientific">Microbispora hainanensis</name>
    <dbReference type="NCBI Taxonomy" id="568844"/>
    <lineage>
        <taxon>Bacteria</taxon>
        <taxon>Bacillati</taxon>
        <taxon>Actinomycetota</taxon>
        <taxon>Actinomycetes</taxon>
        <taxon>Streptosporangiales</taxon>
        <taxon>Streptosporangiaceae</taxon>
        <taxon>Microbispora</taxon>
    </lineage>
</organism>
<dbReference type="PROSITE" id="PS51409">
    <property type="entry name" value="ARGINASE_2"/>
    <property type="match status" value="1"/>
</dbReference>
<evidence type="ECO:0000313" key="4">
    <source>
        <dbReference type="Proteomes" id="UP001432011"/>
    </source>
</evidence>